<dbReference type="OrthoDB" id="3555126at2759"/>
<gene>
    <name evidence="2" type="ORF">BOTNAR_0535g00100</name>
</gene>
<dbReference type="AlphaFoldDB" id="A0A4Z1HDJ0"/>
<proteinExistence type="predicted"/>
<evidence type="ECO:0000313" key="3">
    <source>
        <dbReference type="Proteomes" id="UP000297452"/>
    </source>
</evidence>
<evidence type="ECO:0000256" key="1">
    <source>
        <dbReference type="SAM" id="MobiDB-lite"/>
    </source>
</evidence>
<organism evidence="2 3">
    <name type="scientific">Botryotinia narcissicola</name>
    <dbReference type="NCBI Taxonomy" id="278944"/>
    <lineage>
        <taxon>Eukaryota</taxon>
        <taxon>Fungi</taxon>
        <taxon>Dikarya</taxon>
        <taxon>Ascomycota</taxon>
        <taxon>Pezizomycotina</taxon>
        <taxon>Leotiomycetes</taxon>
        <taxon>Helotiales</taxon>
        <taxon>Sclerotiniaceae</taxon>
        <taxon>Botryotinia</taxon>
    </lineage>
</organism>
<accession>A0A4Z1HDJ0</accession>
<feature type="region of interest" description="Disordered" evidence="1">
    <location>
        <begin position="87"/>
        <end position="132"/>
    </location>
</feature>
<dbReference type="Proteomes" id="UP000297452">
    <property type="component" value="Unassembled WGS sequence"/>
</dbReference>
<feature type="compositionally biased region" description="Basic and acidic residues" evidence="1">
    <location>
        <begin position="87"/>
        <end position="121"/>
    </location>
</feature>
<comment type="caution">
    <text evidence="2">The sequence shown here is derived from an EMBL/GenBank/DDBJ whole genome shotgun (WGS) entry which is preliminary data.</text>
</comment>
<keyword evidence="3" id="KW-1185">Reference proteome</keyword>
<evidence type="ECO:0000313" key="2">
    <source>
        <dbReference type="EMBL" id="TGO47258.1"/>
    </source>
</evidence>
<sequence length="132" mass="14994">MVASVRASSPLTMEERFNLEWEYQAALARSKKNCSDTSELCGINKNYNERKKSVYDSMTLLEQWSGVNGTKSTAALKMLTPEFIKKHPKLDNNRVLKDRMNRGEEKNASEAKGKETSDKRPYGKLSISSTRI</sequence>
<dbReference type="EMBL" id="PQXJ01000535">
    <property type="protein sequence ID" value="TGO47258.1"/>
    <property type="molecule type" value="Genomic_DNA"/>
</dbReference>
<protein>
    <submittedName>
        <fullName evidence="2">Uncharacterized protein</fullName>
    </submittedName>
</protein>
<reference evidence="2 3" key="1">
    <citation type="submission" date="2017-12" db="EMBL/GenBank/DDBJ databases">
        <title>Comparative genomics of Botrytis spp.</title>
        <authorList>
            <person name="Valero-Jimenez C.A."/>
            <person name="Tapia P."/>
            <person name="Veloso J."/>
            <person name="Silva-Moreno E."/>
            <person name="Staats M."/>
            <person name="Valdes J.H."/>
            <person name="Van Kan J.A.L."/>
        </authorList>
    </citation>
    <scope>NUCLEOTIDE SEQUENCE [LARGE SCALE GENOMIC DNA]</scope>
    <source>
        <strain evidence="2 3">MUCL2120</strain>
    </source>
</reference>
<name>A0A4Z1HDJ0_9HELO</name>